<proteinExistence type="predicted"/>
<dbReference type="AlphaFoldDB" id="A0A558A5L8"/>
<keyword evidence="2" id="KW-1185">Reference proteome</keyword>
<evidence type="ECO:0000313" key="2">
    <source>
        <dbReference type="Proteomes" id="UP000318578"/>
    </source>
</evidence>
<accession>A0A558A5L8</accession>
<evidence type="ECO:0000313" key="1">
    <source>
        <dbReference type="EMBL" id="TVT19535.1"/>
    </source>
</evidence>
<comment type="caution">
    <text evidence="1">The sequence shown here is derived from an EMBL/GenBank/DDBJ whole genome shotgun (WGS) entry which is preliminary data.</text>
</comment>
<dbReference type="EMBL" id="VJZA01000046">
    <property type="protein sequence ID" value="TVT19535.1"/>
    <property type="molecule type" value="Genomic_DNA"/>
</dbReference>
<gene>
    <name evidence="1" type="ORF">FNH06_23880</name>
</gene>
<name>A0A558A5L8_9PSEU</name>
<protein>
    <submittedName>
        <fullName evidence="1">Uncharacterized protein</fullName>
    </submittedName>
</protein>
<dbReference type="Proteomes" id="UP000318578">
    <property type="component" value="Unassembled WGS sequence"/>
</dbReference>
<reference evidence="1 2" key="1">
    <citation type="submission" date="2019-07" db="EMBL/GenBank/DDBJ databases">
        <title>New species of Amycolatopsis and Streptomyces.</title>
        <authorList>
            <person name="Duangmal K."/>
            <person name="Teo W.F.A."/>
            <person name="Lipun K."/>
        </authorList>
    </citation>
    <scope>NUCLEOTIDE SEQUENCE [LARGE SCALE GENOMIC DNA]</scope>
    <source>
        <strain evidence="1 2">JCM 30562</strain>
    </source>
</reference>
<dbReference type="OrthoDB" id="4377479at2"/>
<sequence length="69" mass="7681">MVQPIPADYTEAGVPTLDFVRDRIERRAATADGATELAGEPTSIDEQIAERDRAAREKLEQIRRSVRGD</sequence>
<organism evidence="1 2">
    <name type="scientific">Amycolatopsis acidiphila</name>
    <dbReference type="NCBI Taxonomy" id="715473"/>
    <lineage>
        <taxon>Bacteria</taxon>
        <taxon>Bacillati</taxon>
        <taxon>Actinomycetota</taxon>
        <taxon>Actinomycetes</taxon>
        <taxon>Pseudonocardiales</taxon>
        <taxon>Pseudonocardiaceae</taxon>
        <taxon>Amycolatopsis</taxon>
    </lineage>
</organism>